<gene>
    <name evidence="2" type="ORF">QE152_g10915</name>
</gene>
<protein>
    <submittedName>
        <fullName evidence="2">Uncharacterized protein</fullName>
    </submittedName>
</protein>
<reference evidence="2 3" key="1">
    <citation type="journal article" date="2024" name="BMC Genomics">
        <title>De novo assembly and annotation of Popillia japonica's genome with initial clues to its potential as an invasive pest.</title>
        <authorList>
            <person name="Cucini C."/>
            <person name="Boschi S."/>
            <person name="Funari R."/>
            <person name="Cardaioli E."/>
            <person name="Iannotti N."/>
            <person name="Marturano G."/>
            <person name="Paoli F."/>
            <person name="Bruttini M."/>
            <person name="Carapelli A."/>
            <person name="Frati F."/>
            <person name="Nardi F."/>
        </authorList>
    </citation>
    <scope>NUCLEOTIDE SEQUENCE [LARGE SCALE GENOMIC DNA]</scope>
    <source>
        <strain evidence="2">DMR45628</strain>
    </source>
</reference>
<dbReference type="AlphaFoldDB" id="A0AAW1LT81"/>
<evidence type="ECO:0000256" key="1">
    <source>
        <dbReference type="SAM" id="MobiDB-lite"/>
    </source>
</evidence>
<dbReference type="Proteomes" id="UP001458880">
    <property type="component" value="Unassembled WGS sequence"/>
</dbReference>
<proteinExistence type="predicted"/>
<feature type="region of interest" description="Disordered" evidence="1">
    <location>
        <begin position="122"/>
        <end position="144"/>
    </location>
</feature>
<evidence type="ECO:0000313" key="2">
    <source>
        <dbReference type="EMBL" id="KAK9737234.1"/>
    </source>
</evidence>
<dbReference type="EMBL" id="JASPKY010000103">
    <property type="protein sequence ID" value="KAK9737234.1"/>
    <property type="molecule type" value="Genomic_DNA"/>
</dbReference>
<sequence>MENIYRLKKRMVYPEKLTLDQVSGKSSAYSARSWCNEPINHTKNKRNIKSSGDKSAVIYLTSVGCNKSTLPDSNPVIMSANRQFIQDRIRHLVDARQFIQDRIRHLVDAFSYRAQAARERIQMPPTPSSIGSRDTLDESSMKPAEAKIIANAANSVFNRQP</sequence>
<name>A0AAW1LT81_POPJA</name>
<organism evidence="2 3">
    <name type="scientific">Popillia japonica</name>
    <name type="common">Japanese beetle</name>
    <dbReference type="NCBI Taxonomy" id="7064"/>
    <lineage>
        <taxon>Eukaryota</taxon>
        <taxon>Metazoa</taxon>
        <taxon>Ecdysozoa</taxon>
        <taxon>Arthropoda</taxon>
        <taxon>Hexapoda</taxon>
        <taxon>Insecta</taxon>
        <taxon>Pterygota</taxon>
        <taxon>Neoptera</taxon>
        <taxon>Endopterygota</taxon>
        <taxon>Coleoptera</taxon>
        <taxon>Polyphaga</taxon>
        <taxon>Scarabaeiformia</taxon>
        <taxon>Scarabaeidae</taxon>
        <taxon>Rutelinae</taxon>
        <taxon>Popillia</taxon>
    </lineage>
</organism>
<accession>A0AAW1LT81</accession>
<comment type="caution">
    <text evidence="2">The sequence shown here is derived from an EMBL/GenBank/DDBJ whole genome shotgun (WGS) entry which is preliminary data.</text>
</comment>
<keyword evidence="3" id="KW-1185">Reference proteome</keyword>
<evidence type="ECO:0000313" key="3">
    <source>
        <dbReference type="Proteomes" id="UP001458880"/>
    </source>
</evidence>